<evidence type="ECO:0000313" key="3">
    <source>
        <dbReference type="EMBL" id="SGZ57248.1"/>
    </source>
</evidence>
<dbReference type="OrthoDB" id="4079976at2759"/>
<keyword evidence="1" id="KW-0472">Membrane</keyword>
<keyword evidence="5" id="KW-1185">Reference proteome</keyword>
<evidence type="ECO:0000313" key="4">
    <source>
        <dbReference type="Proteomes" id="UP000182259"/>
    </source>
</evidence>
<evidence type="ECO:0000313" key="5">
    <source>
        <dbReference type="Proteomes" id="UP000182334"/>
    </source>
</evidence>
<reference evidence="2 5" key="1">
    <citation type="submission" date="2016-10" db="EMBL/GenBank/DDBJ databases">
        <authorList>
            <person name="de Groot N.N."/>
        </authorList>
    </citation>
    <scope>NUCLEOTIDE SEQUENCE [LARGE SCALE GENOMIC DNA]</scope>
    <source>
        <strain evidence="3 5">CBS 141442</strain>
        <strain evidence="2">PYCC 4715</strain>
    </source>
</reference>
<evidence type="ECO:0000313" key="2">
    <source>
        <dbReference type="EMBL" id="SGZ57153.1"/>
    </source>
</evidence>
<protein>
    <submittedName>
        <fullName evidence="2">CIC11C00000002675</fullName>
    </submittedName>
    <submittedName>
        <fullName evidence="3">CIC11C00000005868</fullName>
    </submittedName>
</protein>
<dbReference type="AlphaFoldDB" id="A0A1L0C0N7"/>
<keyword evidence="1" id="KW-1133">Transmembrane helix</keyword>
<accession>A0A1L0C0N7</accession>
<dbReference type="EMBL" id="LT635768">
    <property type="protein sequence ID" value="SGZ57153.1"/>
    <property type="molecule type" value="Genomic_DNA"/>
</dbReference>
<reference evidence="4" key="2">
    <citation type="submission" date="2016-10" db="EMBL/GenBank/DDBJ databases">
        <authorList>
            <person name="Geijer C."/>
            <person name="Jareborg N."/>
            <person name="Dainat J."/>
        </authorList>
    </citation>
    <scope>NUCLEOTIDE SEQUENCE [LARGE SCALE GENOMIC DNA]</scope>
    <source>
        <strain evidence="4">PYCC 4715</strain>
    </source>
</reference>
<sequence length="312" mass="35786">MTYTIGDRIITFSAKGLTPEDERIVRAHPDMLRYCLNSTVHSYLLSMKKIVHLYTDIITIYSTLLLKVPNYDDVTNMTNKTKLNFVRLEEDLNVVFGKSLSAVNEGWEQKHYEKQLKPMVVLILKSCNELFNHLFKTLNCIDVFFLSFDNLKKLLIPCLLTHTQMIQKLIAGAIYFFGLTTITDELANVGDFDATIIRQLTKIDSITSGLEREAKLLDMVFTTIDTSLQQYTNILLGRAILKRDVEEVDCRIIRRRDVCFQAAEHVVSIPLTGDQLTALSMLHFTKHIFYFISAILVVVVVVLYRLYAVIFG</sequence>
<name>A0A1L0C0N7_9ASCO</name>
<proteinExistence type="predicted"/>
<evidence type="ECO:0000256" key="1">
    <source>
        <dbReference type="SAM" id="Phobius"/>
    </source>
</evidence>
<feature type="transmembrane region" description="Helical" evidence="1">
    <location>
        <begin position="288"/>
        <end position="307"/>
    </location>
</feature>
<keyword evidence="1" id="KW-0812">Transmembrane</keyword>
<dbReference type="Proteomes" id="UP000182334">
    <property type="component" value="Chromosome VI"/>
</dbReference>
<dbReference type="Proteomes" id="UP000182259">
    <property type="component" value="Chromosome V"/>
</dbReference>
<gene>
    <name evidence="2" type="ORF">SAMEA4029009_CIC11G00000002675</name>
    <name evidence="3" type="ORF">SAMEA4029010_CIC11G00000005868</name>
</gene>
<organism evidence="2 4">
    <name type="scientific">Sungouiella intermedia</name>
    <dbReference type="NCBI Taxonomy" id="45354"/>
    <lineage>
        <taxon>Eukaryota</taxon>
        <taxon>Fungi</taxon>
        <taxon>Dikarya</taxon>
        <taxon>Ascomycota</taxon>
        <taxon>Saccharomycotina</taxon>
        <taxon>Pichiomycetes</taxon>
        <taxon>Metschnikowiaceae</taxon>
        <taxon>Sungouiella</taxon>
    </lineage>
</organism>
<dbReference type="EMBL" id="LT635761">
    <property type="protein sequence ID" value="SGZ57248.1"/>
    <property type="molecule type" value="Genomic_DNA"/>
</dbReference>